<organism evidence="1 2">
    <name type="scientific">Thermomonas brevis</name>
    <dbReference type="NCBI Taxonomy" id="215691"/>
    <lineage>
        <taxon>Bacteria</taxon>
        <taxon>Pseudomonadati</taxon>
        <taxon>Pseudomonadota</taxon>
        <taxon>Gammaproteobacteria</taxon>
        <taxon>Lysobacterales</taxon>
        <taxon>Lysobacteraceae</taxon>
        <taxon>Thermomonas</taxon>
    </lineage>
</organism>
<dbReference type="AlphaFoldDB" id="A0A7G9QSL6"/>
<protein>
    <submittedName>
        <fullName evidence="1">Uncharacterized protein</fullName>
    </submittedName>
</protein>
<dbReference type="Proteomes" id="UP000515977">
    <property type="component" value="Chromosome"/>
</dbReference>
<proteinExistence type="predicted"/>
<name>A0A7G9QSL6_9GAMM</name>
<keyword evidence="2" id="KW-1185">Reference proteome</keyword>
<accession>A0A7G9QSL6</accession>
<reference evidence="1 2" key="1">
    <citation type="submission" date="2020-08" db="EMBL/GenBank/DDBJ databases">
        <title>Genome sequence of Thermomonas brevis KACC 16975T.</title>
        <authorList>
            <person name="Hyun D.-W."/>
            <person name="Bae J.-W."/>
        </authorList>
    </citation>
    <scope>NUCLEOTIDE SEQUENCE [LARGE SCALE GENOMIC DNA]</scope>
    <source>
        <strain evidence="1 2">KACC 16975</strain>
    </source>
</reference>
<dbReference type="KEGG" id="tbv:H9L17_14405"/>
<dbReference type="EMBL" id="CP060711">
    <property type="protein sequence ID" value="QNN46341.1"/>
    <property type="molecule type" value="Genomic_DNA"/>
</dbReference>
<sequence>MRIRWLGAARRRELLDALQAQVRLWSEEWSVAPDAFKIEPADDDSLSGAAGWHWKMAACAAGTLHLGVRLRMLNALGGLLANASVEDRLGLGRRVGERALQSLAARLTGDGSIDLAVGEMPSVKMREAKFGGLYVNLVGWGFDALLWLDSGLCDVLCPHRAGRQRHWIGKKPRLARRR</sequence>
<evidence type="ECO:0000313" key="2">
    <source>
        <dbReference type="Proteomes" id="UP000515977"/>
    </source>
</evidence>
<dbReference type="RefSeq" id="WP_187570107.1">
    <property type="nucleotide sequence ID" value="NZ_CP060711.1"/>
</dbReference>
<gene>
    <name evidence="1" type="ORF">H9L17_14405</name>
</gene>
<evidence type="ECO:0000313" key="1">
    <source>
        <dbReference type="EMBL" id="QNN46341.1"/>
    </source>
</evidence>